<evidence type="ECO:0000313" key="1">
    <source>
        <dbReference type="EMBL" id="AUQ94522.1"/>
    </source>
</evidence>
<proteinExistence type="predicted"/>
<reference evidence="1 2" key="2">
    <citation type="journal article" date="2017" name="Int. J. Syst. Evol. Microbiol.">
        <title>Adaptation of Surface-Associated Bacteria to the Open Ocean: A Genomically Distinct Subpopulation of Phaeobacter gallaeciensis Colonizes Pacific Mesozooplankton.</title>
        <authorList>
            <person name="Freese H.M."/>
            <person name="Methner A."/>
            <person name="Overmann J."/>
        </authorList>
    </citation>
    <scope>NUCLEOTIDE SEQUENCE [LARGE SCALE GENOMIC DNA]</scope>
    <source>
        <strain evidence="1 2">P66</strain>
    </source>
</reference>
<sequence length="57" mass="6374">MANDDEVRPCPDCNGRGYHKCPCWPADCLCGQDDEDCEACDGTGWLDPSYDDDCYAY</sequence>
<name>A0ABM6RDN5_9RHOB</name>
<keyword evidence="2" id="KW-1185">Reference proteome</keyword>
<dbReference type="EMBL" id="CP010705">
    <property type="protein sequence ID" value="AUQ94522.1"/>
    <property type="molecule type" value="Genomic_DNA"/>
</dbReference>
<evidence type="ECO:0000313" key="2">
    <source>
        <dbReference type="Proteomes" id="UP000236536"/>
    </source>
</evidence>
<gene>
    <name evidence="1" type="ORF">PhaeoP66_01740</name>
</gene>
<reference evidence="1 2" key="1">
    <citation type="journal article" date="2017" name="Genome Biol. Evol.">
        <title>Trajectories and Drivers of Genome Evolution in Surface-Associated Marine Phaeobacter.</title>
        <authorList>
            <person name="Freese H.M."/>
            <person name="Sikorski J."/>
            <person name="Bunk B."/>
            <person name="Scheuner C."/>
            <person name="Meier-Kolthoff J.P."/>
            <person name="Sproer C."/>
            <person name="Gram L."/>
            <person name="Overmann J."/>
        </authorList>
    </citation>
    <scope>NUCLEOTIDE SEQUENCE [LARGE SCALE GENOMIC DNA]</scope>
    <source>
        <strain evidence="1 2">P66</strain>
    </source>
</reference>
<dbReference type="Proteomes" id="UP000236536">
    <property type="component" value="Chromosome"/>
</dbReference>
<protein>
    <submittedName>
        <fullName evidence="1">Uncharacterized protein</fullName>
    </submittedName>
</protein>
<accession>A0ABM6RDN5</accession>
<organism evidence="1 2">
    <name type="scientific">Phaeobacter inhibens</name>
    <dbReference type="NCBI Taxonomy" id="221822"/>
    <lineage>
        <taxon>Bacteria</taxon>
        <taxon>Pseudomonadati</taxon>
        <taxon>Pseudomonadota</taxon>
        <taxon>Alphaproteobacteria</taxon>
        <taxon>Rhodobacterales</taxon>
        <taxon>Roseobacteraceae</taxon>
        <taxon>Phaeobacter</taxon>
    </lineage>
</organism>